<accession>A0AAV3YFS6</accession>
<evidence type="ECO:0000313" key="16">
    <source>
        <dbReference type="Proteomes" id="UP000735302"/>
    </source>
</evidence>
<dbReference type="GO" id="GO:0016798">
    <property type="term" value="F:hydrolase activity, acting on glycosyl bonds"/>
    <property type="evidence" value="ECO:0007669"/>
    <property type="project" value="TreeGrafter"/>
</dbReference>
<reference evidence="15 16" key="1">
    <citation type="journal article" date="2021" name="Elife">
        <title>Chloroplast acquisition without the gene transfer in kleptoplastic sea slugs, Plakobranchus ocellatus.</title>
        <authorList>
            <person name="Maeda T."/>
            <person name="Takahashi S."/>
            <person name="Yoshida T."/>
            <person name="Shimamura S."/>
            <person name="Takaki Y."/>
            <person name="Nagai Y."/>
            <person name="Toyoda A."/>
            <person name="Suzuki Y."/>
            <person name="Arimoto A."/>
            <person name="Ishii H."/>
            <person name="Satoh N."/>
            <person name="Nishiyama T."/>
            <person name="Hasebe M."/>
            <person name="Maruyama T."/>
            <person name="Minagawa J."/>
            <person name="Obokata J."/>
            <person name="Shigenobu S."/>
        </authorList>
    </citation>
    <scope>NUCLEOTIDE SEQUENCE [LARGE SCALE GENOMIC DNA]</scope>
</reference>
<evidence type="ECO:0000256" key="13">
    <source>
        <dbReference type="ARBA" id="ARBA00051553"/>
    </source>
</evidence>
<comment type="function">
    <text evidence="8">Catalyzes the synthesis of bis(monoacylglycero)phosphate (BMP) via transacylation of 2 molecules of lysophosphatidylglycerol (LPG). BMP also known as lysobisphosphatidic acid plays a key role in the formation of intraluminal vesicles and in maintaining intracellular cholesterol homeostasis. Can use only LPG as the exclusive lysophospholipid acyl donor for base exchange and displays BMP synthase activity towards various LPGs (LPG 14:0, LPG 16:0, LPG 18:0, LPG 18:1) with a higher preference for longer chain lengths. Plays a role in influencing the retrograde trafficking of lysosomal sorting receptors SORT1 and IGF2R from the endosomes to the trans-Golgi network by controlling the recruitment of retromer complex to the endosomal membrane. Regulates the localization and activation of RAB7A which is required to recruit the retromer complex to the endosomal membrane.</text>
</comment>
<dbReference type="EMBL" id="BLXT01000945">
    <property type="protein sequence ID" value="GFN81599.1"/>
    <property type="molecule type" value="Genomic_DNA"/>
</dbReference>
<keyword evidence="16" id="KW-1185">Reference proteome</keyword>
<proteinExistence type="inferred from homology"/>
<dbReference type="GO" id="GO:0007040">
    <property type="term" value="P:lysosome organization"/>
    <property type="evidence" value="ECO:0007669"/>
    <property type="project" value="TreeGrafter"/>
</dbReference>
<comment type="catalytic activity">
    <reaction evidence="9">
        <text>S-hexadecanoyl-L-cysteinyl-[protein] + H2O = L-cysteinyl-[protein] + hexadecanoate + H(+)</text>
        <dbReference type="Rhea" id="RHEA:19233"/>
        <dbReference type="Rhea" id="RHEA-COMP:10131"/>
        <dbReference type="Rhea" id="RHEA-COMP:11032"/>
        <dbReference type="ChEBI" id="CHEBI:7896"/>
        <dbReference type="ChEBI" id="CHEBI:15377"/>
        <dbReference type="ChEBI" id="CHEBI:15378"/>
        <dbReference type="ChEBI" id="CHEBI:29950"/>
        <dbReference type="ChEBI" id="CHEBI:74151"/>
        <dbReference type="EC" id="3.1.2.22"/>
    </reaction>
    <physiologicalReaction direction="left-to-right" evidence="9">
        <dbReference type="Rhea" id="RHEA:19234"/>
    </physiologicalReaction>
</comment>
<evidence type="ECO:0000256" key="8">
    <source>
        <dbReference type="ARBA" id="ARBA00045492"/>
    </source>
</evidence>
<dbReference type="Pfam" id="PF15014">
    <property type="entry name" value="CLN5"/>
    <property type="match status" value="1"/>
</dbReference>
<evidence type="ECO:0000256" key="14">
    <source>
        <dbReference type="ARBA" id="ARBA00051789"/>
    </source>
</evidence>
<dbReference type="GO" id="GO:0005765">
    <property type="term" value="C:lysosomal membrane"/>
    <property type="evidence" value="ECO:0007669"/>
    <property type="project" value="TreeGrafter"/>
</dbReference>
<comment type="catalytic activity">
    <reaction evidence="13">
        <text>2 1-acyl-sn-glycero-3-phospho-(1'-sn-glycerol) = 1-acyl-sn-glycero-3-phospho-(3'-acyl-sn-1'-glycerol) + sn-glycero-3-phospho-(1'-sn-glycerol)</text>
        <dbReference type="Rhea" id="RHEA:77619"/>
        <dbReference type="ChEBI" id="CHEBI:64717"/>
        <dbReference type="ChEBI" id="CHEBI:64840"/>
        <dbReference type="ChEBI" id="CHEBI:232628"/>
    </reaction>
    <physiologicalReaction direction="left-to-right" evidence="13">
        <dbReference type="Rhea" id="RHEA:77620"/>
    </physiologicalReaction>
</comment>
<name>A0AAV3YFS6_9GAST</name>
<dbReference type="AlphaFoldDB" id="A0AAV3YFS6"/>
<dbReference type="GO" id="GO:0008474">
    <property type="term" value="F:palmitoyl-(protein) hydrolase activity"/>
    <property type="evidence" value="ECO:0007669"/>
    <property type="project" value="UniProtKB-EC"/>
</dbReference>
<comment type="catalytic activity">
    <reaction evidence="10">
        <text>2 1-tetradecanoyl-sn-glycero-3-phospho-(1'-sn-glycerol) = 1-tetradecanoyl-sn-glycero-3-phospho-(3'-tetradecanoyl-1'-sn-glycerol) + sn-glycero-3-phospho-(1'-sn-glycerol)</text>
        <dbReference type="Rhea" id="RHEA:77611"/>
        <dbReference type="ChEBI" id="CHEBI:64717"/>
        <dbReference type="ChEBI" id="CHEBI:72826"/>
        <dbReference type="ChEBI" id="CHEBI:232640"/>
    </reaction>
    <physiologicalReaction direction="left-to-right" evidence="10">
        <dbReference type="Rhea" id="RHEA:77612"/>
    </physiologicalReaction>
</comment>
<dbReference type="PANTHER" id="PTHR15380">
    <property type="entry name" value="CEROID-LIPOFUSCINOSIS, NEURONAL 5"/>
    <property type="match status" value="1"/>
</dbReference>
<organism evidence="15 16">
    <name type="scientific">Plakobranchus ocellatus</name>
    <dbReference type="NCBI Taxonomy" id="259542"/>
    <lineage>
        <taxon>Eukaryota</taxon>
        <taxon>Metazoa</taxon>
        <taxon>Spiralia</taxon>
        <taxon>Lophotrochozoa</taxon>
        <taxon>Mollusca</taxon>
        <taxon>Gastropoda</taxon>
        <taxon>Heterobranchia</taxon>
        <taxon>Euthyneura</taxon>
        <taxon>Panpulmonata</taxon>
        <taxon>Sacoglossa</taxon>
        <taxon>Placobranchoidea</taxon>
        <taxon>Plakobranchidae</taxon>
        <taxon>Plakobranchus</taxon>
    </lineage>
</organism>
<comment type="function">
    <text evidence="3">Exhibits palmitoyl protein thioesterase (S-depalmitoylation) activity in vitro and most likely plays a role in protein S-depalmitoylation.</text>
</comment>
<evidence type="ECO:0000256" key="5">
    <source>
        <dbReference type="ARBA" id="ARBA00044547"/>
    </source>
</evidence>
<comment type="caution">
    <text evidence="15">The sequence shown here is derived from an EMBL/GenBank/DDBJ whole genome shotgun (WGS) entry which is preliminary data.</text>
</comment>
<dbReference type="InterPro" id="IPR026138">
    <property type="entry name" value="CLN5"/>
</dbReference>
<evidence type="ECO:0000313" key="15">
    <source>
        <dbReference type="EMBL" id="GFN81599.1"/>
    </source>
</evidence>
<evidence type="ECO:0000256" key="6">
    <source>
        <dbReference type="ARBA" id="ARBA00044556"/>
    </source>
</evidence>
<evidence type="ECO:0000256" key="11">
    <source>
        <dbReference type="ARBA" id="ARBA00051022"/>
    </source>
</evidence>
<evidence type="ECO:0000256" key="9">
    <source>
        <dbReference type="ARBA" id="ARBA00047409"/>
    </source>
</evidence>
<evidence type="ECO:0000256" key="3">
    <source>
        <dbReference type="ARBA" id="ARBA00044494"/>
    </source>
</evidence>
<evidence type="ECO:0000256" key="12">
    <source>
        <dbReference type="ARBA" id="ARBA00051183"/>
    </source>
</evidence>
<comment type="catalytic activity">
    <reaction evidence="12">
        <text>2 1-hexadecanoyl-sn-glycero-3-phospho-(1'-sn-glycerol) = 1-hexadecanoyl-sn-glycero-3-phospho-(3'-hexadecanoyl-1'-sn-glycerol) + sn-glycero-3-phospho-(1'-sn-glycerol)</text>
        <dbReference type="Rhea" id="RHEA:77607"/>
        <dbReference type="ChEBI" id="CHEBI:64717"/>
        <dbReference type="ChEBI" id="CHEBI:75158"/>
        <dbReference type="ChEBI" id="CHEBI:232639"/>
    </reaction>
    <physiologicalReaction direction="left-to-right" evidence="12">
        <dbReference type="Rhea" id="RHEA:77608"/>
    </physiologicalReaction>
</comment>
<sequence length="345" mass="40433">MLSGIITWGNKTRFCVLQFVTFLVIYTVLPYAETSNTTPAPTWPPHQKIYDHRPLSDPYCKAGIYPFCPTGLPYGKVPKVKPTDTLFVYAMKAPVWEFKFGDLLKKFDIMHDAIGFHHVESGLNITMEWYELFQLFNCTFPHLRTVNKSTELQWCNQGAACLYMGIDEKHWKQNGTLIKVSQITGDIFNNFISWTQTDNKTYPYYETWTVMAGPGKNVWFNPFDCASWVIRAFETMHDLGASFDQSVHLNYTKIILYSQQPKLVGNSSTIYNDTDTLDKLVSFYGYFQKRASMADVVLHLLLYLEWFEFHKLFYIYYNEQYWELDMVKPYAQLTYDEVPLPKNTW</sequence>
<evidence type="ECO:0000256" key="4">
    <source>
        <dbReference type="ARBA" id="ARBA00044532"/>
    </source>
</evidence>
<comment type="catalytic activity">
    <reaction evidence="11">
        <text>2 1-(9Z-octadecenoyl)-sn-glycero-3-phospho-(1'-sn-glycerol) = 1-(9Z-octadecenoyl)-sn-glycero-3-phospho-(3'-(9Z-octadecenoyl)-1'-sn-glycerol) + sn-glycero-3-phospho-(1'-sn-glycerol)</text>
        <dbReference type="Rhea" id="RHEA:77599"/>
        <dbReference type="ChEBI" id="CHEBI:64717"/>
        <dbReference type="ChEBI" id="CHEBI:72828"/>
        <dbReference type="ChEBI" id="CHEBI:232637"/>
    </reaction>
    <physiologicalReaction direction="left-to-right" evidence="11">
        <dbReference type="Rhea" id="RHEA:77600"/>
    </physiologicalReaction>
</comment>
<keyword evidence="2" id="KW-0325">Glycoprotein</keyword>
<evidence type="ECO:0000256" key="2">
    <source>
        <dbReference type="ARBA" id="ARBA00023180"/>
    </source>
</evidence>
<evidence type="ECO:0000256" key="7">
    <source>
        <dbReference type="ARBA" id="ARBA00044557"/>
    </source>
</evidence>
<evidence type="ECO:0000256" key="10">
    <source>
        <dbReference type="ARBA" id="ARBA00050455"/>
    </source>
</evidence>
<evidence type="ECO:0000256" key="1">
    <source>
        <dbReference type="ARBA" id="ARBA00007028"/>
    </source>
</evidence>
<gene>
    <name evidence="15" type="ORF">PoB_000810500</name>
</gene>
<dbReference type="Proteomes" id="UP000735302">
    <property type="component" value="Unassembled WGS sequence"/>
</dbReference>
<protein>
    <recommendedName>
        <fullName evidence="4">Bis(monoacylglycero)phosphate synthase CLN5</fullName>
    </recommendedName>
    <alternativeName>
        <fullName evidence="5">Ceroid-lipofuscinosis neuronal protein 5</fullName>
    </alternativeName>
    <alternativeName>
        <fullName evidence="7">Palmitoyl protein thioesterase CLN5</fullName>
    </alternativeName>
    <alternativeName>
        <fullName evidence="6">S-depalmitoylase CLN5</fullName>
    </alternativeName>
</protein>
<comment type="catalytic activity">
    <reaction evidence="14">
        <text>2 1-octadecanoyl-sn-glycero-3-phospho-(1'-sn-glycerol) = 1-octadecanoyl-sn-glycero-3-phospho-(3'-octadecanoyl-1'-sn-glycerol) + sn-glycero-3-phospho-(1'-sn-glycerol)</text>
        <dbReference type="Rhea" id="RHEA:77603"/>
        <dbReference type="ChEBI" id="CHEBI:64717"/>
        <dbReference type="ChEBI" id="CHEBI:72827"/>
        <dbReference type="ChEBI" id="CHEBI:232638"/>
    </reaction>
    <physiologicalReaction direction="left-to-right" evidence="14">
        <dbReference type="Rhea" id="RHEA:77604"/>
    </physiologicalReaction>
</comment>
<dbReference type="PANTHER" id="PTHR15380:SF2">
    <property type="entry name" value="CEROID-LIPOFUSCINOSIS NEURONAL PROTEIN 5"/>
    <property type="match status" value="1"/>
</dbReference>
<comment type="similarity">
    <text evidence="1">Belongs to the CLN5 family.</text>
</comment>